<proteinExistence type="predicted"/>
<comment type="caution">
    <text evidence="2">The sequence shown here is derived from an EMBL/GenBank/DDBJ whole genome shotgun (WGS) entry which is preliminary data.</text>
</comment>
<dbReference type="PANTHER" id="PTHR37540:SF10">
    <property type="entry name" value="SIGMA-70 REGION 2 FAMILY PROTEIN"/>
    <property type="match status" value="1"/>
</dbReference>
<reference evidence="2 3" key="1">
    <citation type="submission" date="2016-10" db="EMBL/GenBank/DDBJ databases">
        <title>Genome sequence of the ascomycete fungus Penicillium subrubescens.</title>
        <authorList>
            <person name="De Vries R.P."/>
            <person name="Peng M."/>
            <person name="Dilokpimol A."/>
            <person name="Hilden K."/>
            <person name="Makela M.R."/>
            <person name="Grigoriev I."/>
            <person name="Riley R."/>
            <person name="Granchi Z."/>
        </authorList>
    </citation>
    <scope>NUCLEOTIDE SEQUENCE [LARGE SCALE GENOMIC DNA]</scope>
    <source>
        <strain evidence="2 3">CBS 132785</strain>
    </source>
</reference>
<name>A0A1Q5UHX2_9EURO</name>
<feature type="compositionally biased region" description="Polar residues" evidence="1">
    <location>
        <begin position="53"/>
        <end position="67"/>
    </location>
</feature>
<evidence type="ECO:0000313" key="2">
    <source>
        <dbReference type="EMBL" id="OKP12061.1"/>
    </source>
</evidence>
<organism evidence="2 3">
    <name type="scientific">Penicillium subrubescens</name>
    <dbReference type="NCBI Taxonomy" id="1316194"/>
    <lineage>
        <taxon>Eukaryota</taxon>
        <taxon>Fungi</taxon>
        <taxon>Dikarya</taxon>
        <taxon>Ascomycota</taxon>
        <taxon>Pezizomycotina</taxon>
        <taxon>Eurotiomycetes</taxon>
        <taxon>Eurotiomycetidae</taxon>
        <taxon>Eurotiales</taxon>
        <taxon>Aspergillaceae</taxon>
        <taxon>Penicillium</taxon>
    </lineage>
</organism>
<dbReference type="Proteomes" id="UP000186955">
    <property type="component" value="Unassembled WGS sequence"/>
</dbReference>
<gene>
    <name evidence="2" type="ORF">PENSUB_2419</name>
</gene>
<feature type="compositionally biased region" description="Polar residues" evidence="1">
    <location>
        <begin position="13"/>
        <end position="24"/>
    </location>
</feature>
<keyword evidence="3" id="KW-1185">Reference proteome</keyword>
<dbReference type="PANTHER" id="PTHR37540">
    <property type="entry name" value="TRANSCRIPTION FACTOR (ACR-2), PUTATIVE-RELATED-RELATED"/>
    <property type="match status" value="1"/>
</dbReference>
<accession>A0A1Q5UHX2</accession>
<dbReference type="AlphaFoldDB" id="A0A1Q5UHX2"/>
<evidence type="ECO:0000256" key="1">
    <source>
        <dbReference type="SAM" id="MobiDB-lite"/>
    </source>
</evidence>
<sequence>MSSNGQRPVDSAQVPSTIGSSASSRPDVPEPSGSNEPNAKSRRRRRGADPESQPKNQSFYFVDSTSSSKEKRAHVMRHHVQEKRKHRKLSHGSLQREQMPEPTVWPVRTDSGYDTDTPKEAALAGVPGSAVEQESSLQIRFSNVKPYAQETVPLQMESPMTMLDASRRDPFSSLPIAQNPEDMELVDYWTTKLTYWSGQNPYVKNQIFRMAMEHPFSFQAVILVYCARWKAQLYGQKESKIVQRHVGQARKNIEDAMAGSLQVHDDQLAMALAGMALSEERFGSSQDAHAFMEHAVQIMRRRQASNPAVIVFVQYVRYILPAQSPTLTPANQRWLVTFLQGAQDLMHRHSAPEFQPQSSQRRTAFQMESPLFSLLSSGPRPSQVPQASRMYVVRDAQTQEVSRSASLIYITAALWDFKDSISQTHRFLAYLTALVEQHQLDRHPACETLLWLLLEQTCDADLRDSERPWSTGELLRAHGQLRPEMQFHFNELLMTFLSLQPPIRGISVFEADLQSSLDGDHSSPILAGMDVSSIGN</sequence>
<dbReference type="Pfam" id="PF11951">
    <property type="entry name" value="Fungal_trans_2"/>
    <property type="match status" value="1"/>
</dbReference>
<dbReference type="EMBL" id="MNBE01000251">
    <property type="protein sequence ID" value="OKP12061.1"/>
    <property type="molecule type" value="Genomic_DNA"/>
</dbReference>
<evidence type="ECO:0000313" key="3">
    <source>
        <dbReference type="Proteomes" id="UP000186955"/>
    </source>
</evidence>
<dbReference type="InterPro" id="IPR021858">
    <property type="entry name" value="Fun_TF"/>
</dbReference>
<feature type="compositionally biased region" description="Basic residues" evidence="1">
    <location>
        <begin position="71"/>
        <end position="90"/>
    </location>
</feature>
<protein>
    <submittedName>
        <fullName evidence="2">Uncharacterized protein</fullName>
    </submittedName>
</protein>
<feature type="region of interest" description="Disordered" evidence="1">
    <location>
        <begin position="1"/>
        <end position="107"/>
    </location>
</feature>